<dbReference type="Proteomes" id="UP001591681">
    <property type="component" value="Unassembled WGS sequence"/>
</dbReference>
<dbReference type="AlphaFoldDB" id="A0ABD1JCL3"/>
<keyword evidence="3" id="KW-1185">Reference proteome</keyword>
<accession>A0ABD1JCL3</accession>
<reference evidence="2 3" key="1">
    <citation type="submission" date="2024-09" db="EMBL/GenBank/DDBJ databases">
        <title>A chromosome-level genome assembly of Gray's grenadier anchovy, Coilia grayii.</title>
        <authorList>
            <person name="Fu Z."/>
        </authorList>
    </citation>
    <scope>NUCLEOTIDE SEQUENCE [LARGE SCALE GENOMIC DNA]</scope>
    <source>
        <strain evidence="2">G4</strain>
        <tissue evidence="2">Muscle</tissue>
    </source>
</reference>
<organism evidence="2 3">
    <name type="scientific">Coilia grayii</name>
    <name type="common">Gray's grenadier anchovy</name>
    <dbReference type="NCBI Taxonomy" id="363190"/>
    <lineage>
        <taxon>Eukaryota</taxon>
        <taxon>Metazoa</taxon>
        <taxon>Chordata</taxon>
        <taxon>Craniata</taxon>
        <taxon>Vertebrata</taxon>
        <taxon>Euteleostomi</taxon>
        <taxon>Actinopterygii</taxon>
        <taxon>Neopterygii</taxon>
        <taxon>Teleostei</taxon>
        <taxon>Clupei</taxon>
        <taxon>Clupeiformes</taxon>
        <taxon>Clupeoidei</taxon>
        <taxon>Engraulidae</taxon>
        <taxon>Coilinae</taxon>
        <taxon>Coilia</taxon>
    </lineage>
</organism>
<name>A0ABD1JCL3_9TELE</name>
<sequence length="208" mass="23908">MQLPDTIYAILKQHLGDFSYSCMPLADFYNTLPRPHENPVDYWVRLNKAADIADECLQRQGRRMEDLNREVAMMFVRNCPDPALSVVFKSKLVDSWTAKEVQVRIDEYQRELKSMQSKTSIDHQTRQALAVVSDVMQTEATGQERTLHLVKQRFFWSTVERDMRNYVKCCSRCVLSKTPEPEGRAPLESIKMTGPLQLGLISTASFSA</sequence>
<dbReference type="Pfam" id="PF17921">
    <property type="entry name" value="Integrase_H2C2"/>
    <property type="match status" value="1"/>
</dbReference>
<proteinExistence type="predicted"/>
<comment type="caution">
    <text evidence="2">The sequence shown here is derived from an EMBL/GenBank/DDBJ whole genome shotgun (WGS) entry which is preliminary data.</text>
</comment>
<dbReference type="EMBL" id="JBHFQA010000018">
    <property type="protein sequence ID" value="KAL2083763.1"/>
    <property type="molecule type" value="Genomic_DNA"/>
</dbReference>
<evidence type="ECO:0000259" key="1">
    <source>
        <dbReference type="Pfam" id="PF17921"/>
    </source>
</evidence>
<protein>
    <recommendedName>
        <fullName evidence="1">Integrase zinc-binding domain-containing protein</fullName>
    </recommendedName>
</protein>
<evidence type="ECO:0000313" key="2">
    <source>
        <dbReference type="EMBL" id="KAL2083763.1"/>
    </source>
</evidence>
<feature type="domain" description="Integrase zinc-binding" evidence="1">
    <location>
        <begin position="142"/>
        <end position="178"/>
    </location>
</feature>
<dbReference type="InterPro" id="IPR041588">
    <property type="entry name" value="Integrase_H2C2"/>
</dbReference>
<dbReference type="Gene3D" id="1.10.340.70">
    <property type="match status" value="1"/>
</dbReference>
<evidence type="ECO:0000313" key="3">
    <source>
        <dbReference type="Proteomes" id="UP001591681"/>
    </source>
</evidence>
<gene>
    <name evidence="2" type="ORF">ACEWY4_021536</name>
</gene>